<gene>
    <name evidence="5" type="ORF">Rai3103_16655</name>
</gene>
<dbReference type="GO" id="GO:0005975">
    <property type="term" value="P:carbohydrate metabolic process"/>
    <property type="evidence" value="ECO:0007669"/>
    <property type="project" value="InterPro"/>
</dbReference>
<dbReference type="KEGG" id="rain:Rai3103_16655"/>
<evidence type="ECO:0000313" key="5">
    <source>
        <dbReference type="EMBL" id="QGF24972.1"/>
    </source>
</evidence>
<dbReference type="InterPro" id="IPR011330">
    <property type="entry name" value="Glyco_hydro/deAcase_b/a-brl"/>
</dbReference>
<evidence type="ECO:0000256" key="2">
    <source>
        <dbReference type="ARBA" id="ARBA00022801"/>
    </source>
</evidence>
<protein>
    <submittedName>
        <fullName evidence="5">Polysaccharide deacetylase family protein</fullName>
    </submittedName>
</protein>
<sequence length="316" mass="34056">MLKPARPSRTRRAEGFVFADPSGRRWRSLRVLIAVLSAGLLVLSLVAVASGLVSPWSRNGATAAELVSRGNVTTSVAVGSGPVQRVLAVKRSPGEVSGVDPGTDAVVHRFTADEIRTIGDAQYVDYFSGYDTLPAKTVSLTFDDGPDPRYTPELLDVLGTQHVPATFFVIGKNVARNPQIVQRMVAEGHAVGDHTMNHPDLAGIPAWRNAYELVSTDRIIRATTGIATRLWRLPYDTGEGADAGPSTDSLLAAQQRGYLHAGYDFDTTDWALDPQATTAAKDIPLPDFSSDDHLTVLLHDAGGPTGRRRWRTYATT</sequence>
<keyword evidence="6" id="KW-1185">Reference proteome</keyword>
<reference evidence="5 6" key="1">
    <citation type="submission" date="2019-10" db="EMBL/GenBank/DDBJ databases">
        <title>Genomic analysis of Raineyella sp. CBA3103.</title>
        <authorList>
            <person name="Roh S.W."/>
        </authorList>
    </citation>
    <scope>NUCLEOTIDE SEQUENCE [LARGE SCALE GENOMIC DNA]</scope>
    <source>
        <strain evidence="5 6">CBA3103</strain>
    </source>
</reference>
<evidence type="ECO:0000313" key="6">
    <source>
        <dbReference type="Proteomes" id="UP000386847"/>
    </source>
</evidence>
<dbReference type="RefSeq" id="WP_153573501.1">
    <property type="nucleotide sequence ID" value="NZ_CP045725.1"/>
</dbReference>
<keyword evidence="1" id="KW-0479">Metal-binding</keyword>
<feature type="transmembrane region" description="Helical" evidence="3">
    <location>
        <begin position="31"/>
        <end position="53"/>
    </location>
</feature>
<dbReference type="SUPFAM" id="SSF88713">
    <property type="entry name" value="Glycoside hydrolase/deacetylase"/>
    <property type="match status" value="1"/>
</dbReference>
<dbReference type="EMBL" id="CP045725">
    <property type="protein sequence ID" value="QGF24972.1"/>
    <property type="molecule type" value="Genomic_DNA"/>
</dbReference>
<proteinExistence type="predicted"/>
<dbReference type="Gene3D" id="3.20.20.370">
    <property type="entry name" value="Glycoside hydrolase/deacetylase"/>
    <property type="match status" value="1"/>
</dbReference>
<dbReference type="AlphaFoldDB" id="A0A5Q2FDF0"/>
<dbReference type="PANTHER" id="PTHR10587">
    <property type="entry name" value="GLYCOSYL TRANSFERASE-RELATED"/>
    <property type="match status" value="1"/>
</dbReference>
<dbReference type="Pfam" id="PF01522">
    <property type="entry name" value="Polysacc_deac_1"/>
    <property type="match status" value="1"/>
</dbReference>
<dbReference type="InterPro" id="IPR050248">
    <property type="entry name" value="Polysacc_deacetylase_ArnD"/>
</dbReference>
<dbReference type="PROSITE" id="PS51677">
    <property type="entry name" value="NODB"/>
    <property type="match status" value="1"/>
</dbReference>
<keyword evidence="3" id="KW-1133">Transmembrane helix</keyword>
<evidence type="ECO:0000256" key="1">
    <source>
        <dbReference type="ARBA" id="ARBA00022723"/>
    </source>
</evidence>
<evidence type="ECO:0000256" key="3">
    <source>
        <dbReference type="SAM" id="Phobius"/>
    </source>
</evidence>
<dbReference type="GO" id="GO:0016810">
    <property type="term" value="F:hydrolase activity, acting on carbon-nitrogen (but not peptide) bonds"/>
    <property type="evidence" value="ECO:0007669"/>
    <property type="project" value="InterPro"/>
</dbReference>
<keyword evidence="3" id="KW-0472">Membrane</keyword>
<keyword evidence="2" id="KW-0378">Hydrolase</keyword>
<dbReference type="GO" id="GO:0016020">
    <property type="term" value="C:membrane"/>
    <property type="evidence" value="ECO:0007669"/>
    <property type="project" value="TreeGrafter"/>
</dbReference>
<dbReference type="InterPro" id="IPR002509">
    <property type="entry name" value="NODB_dom"/>
</dbReference>
<keyword evidence="3" id="KW-0812">Transmembrane</keyword>
<dbReference type="PANTHER" id="PTHR10587:SF133">
    <property type="entry name" value="CHITIN DEACETYLASE 1-RELATED"/>
    <property type="match status" value="1"/>
</dbReference>
<evidence type="ECO:0000259" key="4">
    <source>
        <dbReference type="PROSITE" id="PS51677"/>
    </source>
</evidence>
<organism evidence="5 6">
    <name type="scientific">Raineyella fluvialis</name>
    <dbReference type="NCBI Taxonomy" id="2662261"/>
    <lineage>
        <taxon>Bacteria</taxon>
        <taxon>Bacillati</taxon>
        <taxon>Actinomycetota</taxon>
        <taxon>Actinomycetes</taxon>
        <taxon>Propionibacteriales</taxon>
        <taxon>Propionibacteriaceae</taxon>
        <taxon>Raineyella</taxon>
    </lineage>
</organism>
<dbReference type="Proteomes" id="UP000386847">
    <property type="component" value="Chromosome"/>
</dbReference>
<dbReference type="GO" id="GO:0046872">
    <property type="term" value="F:metal ion binding"/>
    <property type="evidence" value="ECO:0007669"/>
    <property type="project" value="UniProtKB-KW"/>
</dbReference>
<name>A0A5Q2FDF0_9ACTN</name>
<accession>A0A5Q2FDF0</accession>
<feature type="domain" description="NodB homology" evidence="4">
    <location>
        <begin position="136"/>
        <end position="316"/>
    </location>
</feature>